<dbReference type="InterPro" id="IPR032808">
    <property type="entry name" value="DoxX"/>
</dbReference>
<name>A0A7X8XY83_9BACT</name>
<dbReference type="Proteomes" id="UP000585050">
    <property type="component" value="Unassembled WGS sequence"/>
</dbReference>
<keyword evidence="2 5" id="KW-0812">Transmembrane</keyword>
<comment type="caution">
    <text evidence="6">The sequence shown here is derived from an EMBL/GenBank/DDBJ whole genome shotgun (WGS) entry which is preliminary data.</text>
</comment>
<dbReference type="Pfam" id="PF13564">
    <property type="entry name" value="DoxX_2"/>
    <property type="match status" value="1"/>
</dbReference>
<evidence type="ECO:0000313" key="6">
    <source>
        <dbReference type="EMBL" id="NLR93888.1"/>
    </source>
</evidence>
<reference evidence="6 7" key="1">
    <citation type="submission" date="2020-04" db="EMBL/GenBank/DDBJ databases">
        <title>Flammeovirga sp. SR4, a novel species isolated from seawater.</title>
        <authorList>
            <person name="Wang X."/>
        </authorList>
    </citation>
    <scope>NUCLEOTIDE SEQUENCE [LARGE SCALE GENOMIC DNA]</scope>
    <source>
        <strain evidence="6 7">SR4</strain>
    </source>
</reference>
<evidence type="ECO:0000256" key="5">
    <source>
        <dbReference type="SAM" id="Phobius"/>
    </source>
</evidence>
<proteinExistence type="predicted"/>
<evidence type="ECO:0000256" key="1">
    <source>
        <dbReference type="ARBA" id="ARBA00004141"/>
    </source>
</evidence>
<evidence type="ECO:0000256" key="2">
    <source>
        <dbReference type="ARBA" id="ARBA00022692"/>
    </source>
</evidence>
<evidence type="ECO:0000256" key="4">
    <source>
        <dbReference type="ARBA" id="ARBA00023136"/>
    </source>
</evidence>
<gene>
    <name evidence="6" type="ORF">HGP29_21990</name>
</gene>
<dbReference type="AlphaFoldDB" id="A0A7X8XY83"/>
<keyword evidence="3 5" id="KW-1133">Transmembrane helix</keyword>
<keyword evidence="7" id="KW-1185">Reference proteome</keyword>
<evidence type="ECO:0000256" key="3">
    <source>
        <dbReference type="ARBA" id="ARBA00022989"/>
    </source>
</evidence>
<dbReference type="EMBL" id="JABAIL010000008">
    <property type="protein sequence ID" value="NLR93888.1"/>
    <property type="molecule type" value="Genomic_DNA"/>
</dbReference>
<evidence type="ECO:0000313" key="7">
    <source>
        <dbReference type="Proteomes" id="UP000585050"/>
    </source>
</evidence>
<keyword evidence="4 5" id="KW-0472">Membrane</keyword>
<feature type="transmembrane region" description="Helical" evidence="5">
    <location>
        <begin position="79"/>
        <end position="95"/>
    </location>
</feature>
<dbReference type="GO" id="GO:0016020">
    <property type="term" value="C:membrane"/>
    <property type="evidence" value="ECO:0007669"/>
    <property type="project" value="UniProtKB-SubCell"/>
</dbReference>
<protein>
    <submittedName>
        <fullName evidence="6">DoxX family protein</fullName>
    </submittedName>
</protein>
<feature type="transmembrane region" description="Helical" evidence="5">
    <location>
        <begin position="54"/>
        <end position="73"/>
    </location>
</feature>
<comment type="subcellular location">
    <subcellularLocation>
        <location evidence="1">Membrane</location>
        <topology evidence="1">Multi-pass membrane protein</topology>
    </subcellularLocation>
</comment>
<sequence>MVFSASMYFLHNEMIQEAFTKLGYPTYIIYPLAGLKILGLVAIWSRSNLRLKEWAYAGFFFDLVLAATAHIAVNDNEQLPAIIAIVALLISYFSGKKYFNEQY</sequence>
<accession>A0A7X8XY83</accession>
<feature type="transmembrane region" description="Helical" evidence="5">
    <location>
        <begin position="27"/>
        <end position="45"/>
    </location>
</feature>
<organism evidence="6 7">
    <name type="scientific">Flammeovirga agarivorans</name>
    <dbReference type="NCBI Taxonomy" id="2726742"/>
    <lineage>
        <taxon>Bacteria</taxon>
        <taxon>Pseudomonadati</taxon>
        <taxon>Bacteroidota</taxon>
        <taxon>Cytophagia</taxon>
        <taxon>Cytophagales</taxon>
        <taxon>Flammeovirgaceae</taxon>
        <taxon>Flammeovirga</taxon>
    </lineage>
</organism>